<protein>
    <recommendedName>
        <fullName evidence="7">Thioredoxin domain-containing protein</fullName>
    </recommendedName>
</protein>
<feature type="transmembrane region" description="Helical" evidence="6">
    <location>
        <begin position="102"/>
        <end position="126"/>
    </location>
</feature>
<dbReference type="EMBL" id="MHKO01000040">
    <property type="protein sequence ID" value="OGY91679.1"/>
    <property type="molecule type" value="Genomic_DNA"/>
</dbReference>
<evidence type="ECO:0000313" key="9">
    <source>
        <dbReference type="Proteomes" id="UP000178109"/>
    </source>
</evidence>
<comment type="caution">
    <text evidence="8">The sequence shown here is derived from an EMBL/GenBank/DDBJ whole genome shotgun (WGS) entry which is preliminary data.</text>
</comment>
<comment type="similarity">
    <text evidence="1">Belongs to the thioredoxin family. DsbA subfamily.</text>
</comment>
<accession>A0A1G2BSX0</accession>
<dbReference type="STRING" id="1798553.A3H70_01415"/>
<feature type="domain" description="Thioredoxin" evidence="7">
    <location>
        <begin position="135"/>
        <end position="328"/>
    </location>
</feature>
<evidence type="ECO:0000256" key="2">
    <source>
        <dbReference type="ARBA" id="ARBA00022729"/>
    </source>
</evidence>
<evidence type="ECO:0000256" key="6">
    <source>
        <dbReference type="SAM" id="Phobius"/>
    </source>
</evidence>
<keyword evidence="3" id="KW-0560">Oxidoreductase</keyword>
<evidence type="ECO:0000256" key="5">
    <source>
        <dbReference type="ARBA" id="ARBA00023284"/>
    </source>
</evidence>
<dbReference type="PANTHER" id="PTHR13887">
    <property type="entry name" value="GLUTATHIONE S-TRANSFERASE KAPPA"/>
    <property type="match status" value="1"/>
</dbReference>
<evidence type="ECO:0000256" key="4">
    <source>
        <dbReference type="ARBA" id="ARBA00023157"/>
    </source>
</evidence>
<dbReference type="Pfam" id="PF13462">
    <property type="entry name" value="Thioredoxin_4"/>
    <property type="match status" value="1"/>
</dbReference>
<keyword evidence="2" id="KW-0732">Signal</keyword>
<organism evidence="8 9">
    <name type="scientific">Candidatus Komeilibacteria bacterium RIFCSPLOWO2_02_FULL_48_11</name>
    <dbReference type="NCBI Taxonomy" id="1798553"/>
    <lineage>
        <taxon>Bacteria</taxon>
        <taxon>Candidatus Komeiliibacteriota</taxon>
    </lineage>
</organism>
<proteinExistence type="inferred from homology"/>
<name>A0A1G2BSX0_9BACT</name>
<reference evidence="8 9" key="1">
    <citation type="journal article" date="2016" name="Nat. Commun.">
        <title>Thousands of microbial genomes shed light on interconnected biogeochemical processes in an aquifer system.</title>
        <authorList>
            <person name="Anantharaman K."/>
            <person name="Brown C.T."/>
            <person name="Hug L.A."/>
            <person name="Sharon I."/>
            <person name="Castelle C.J."/>
            <person name="Probst A.J."/>
            <person name="Thomas B.C."/>
            <person name="Singh A."/>
            <person name="Wilkins M.J."/>
            <person name="Karaoz U."/>
            <person name="Brodie E.L."/>
            <person name="Williams K.H."/>
            <person name="Hubbard S.S."/>
            <person name="Banfield J.F."/>
        </authorList>
    </citation>
    <scope>NUCLEOTIDE SEQUENCE [LARGE SCALE GENOMIC DNA]</scope>
</reference>
<keyword evidence="6" id="KW-1133">Transmembrane helix</keyword>
<dbReference type="AlphaFoldDB" id="A0A1G2BSX0"/>
<dbReference type="Proteomes" id="UP000178109">
    <property type="component" value="Unassembled WGS sequence"/>
</dbReference>
<dbReference type="GO" id="GO:0016491">
    <property type="term" value="F:oxidoreductase activity"/>
    <property type="evidence" value="ECO:0007669"/>
    <property type="project" value="UniProtKB-KW"/>
</dbReference>
<dbReference type="PANTHER" id="PTHR13887:SF14">
    <property type="entry name" value="DISULFIDE BOND FORMATION PROTEIN D"/>
    <property type="match status" value="1"/>
</dbReference>
<dbReference type="PROSITE" id="PS51352">
    <property type="entry name" value="THIOREDOXIN_2"/>
    <property type="match status" value="1"/>
</dbReference>
<dbReference type="InterPro" id="IPR012336">
    <property type="entry name" value="Thioredoxin-like_fold"/>
</dbReference>
<dbReference type="InterPro" id="IPR036249">
    <property type="entry name" value="Thioredoxin-like_sf"/>
</dbReference>
<evidence type="ECO:0000256" key="3">
    <source>
        <dbReference type="ARBA" id="ARBA00023002"/>
    </source>
</evidence>
<dbReference type="SUPFAM" id="SSF52833">
    <property type="entry name" value="Thioredoxin-like"/>
    <property type="match status" value="1"/>
</dbReference>
<sequence length="329" mass="35910">MRTKLNLKIHGAMAAADRQLLADNLKSQEGIKSLKLFPFKGFTGVKMEIDGHKISKQQIFDVIKFGGDFKIEEQIETEGEISADTAPVNSQSTGANPAKTSFALGLLVGLAVVSLAVNILLGYFLFKSNSAAPNIWAPTPTPSPSPSPQVQGAVAPVQDFSITKDDHVRGEFEAPITLVEYSDFECPFCERHYPTLKKILSDYAGQVRLVYKHFPLGFHPNAQKAAEASECADEQGKFWEYHDKLFANQPGGYGLDKFKQWAEDLDLNVAKFNDCLDAGKYAGKVQADETDGQGRGVQGTPATFVNGQLVSGAVPYESFQSVIDQILNK</sequence>
<keyword evidence="4" id="KW-1015">Disulfide bond</keyword>
<evidence type="ECO:0000259" key="7">
    <source>
        <dbReference type="PROSITE" id="PS51352"/>
    </source>
</evidence>
<keyword evidence="5" id="KW-0676">Redox-active center</keyword>
<evidence type="ECO:0000256" key="1">
    <source>
        <dbReference type="ARBA" id="ARBA00005791"/>
    </source>
</evidence>
<evidence type="ECO:0000313" key="8">
    <source>
        <dbReference type="EMBL" id="OGY91679.1"/>
    </source>
</evidence>
<keyword evidence="6" id="KW-0812">Transmembrane</keyword>
<gene>
    <name evidence="8" type="ORF">A3H70_01415</name>
</gene>
<keyword evidence="6" id="KW-0472">Membrane</keyword>
<dbReference type="Gene3D" id="3.40.30.10">
    <property type="entry name" value="Glutaredoxin"/>
    <property type="match status" value="1"/>
</dbReference>
<dbReference type="InterPro" id="IPR013766">
    <property type="entry name" value="Thioredoxin_domain"/>
</dbReference>